<dbReference type="InParanoid" id="A0A3N4LGY0"/>
<keyword evidence="9" id="KW-1185">Reference proteome</keyword>
<proteinExistence type="inferred from homology"/>
<feature type="transmembrane region" description="Helical" evidence="7">
    <location>
        <begin position="108"/>
        <end position="127"/>
    </location>
</feature>
<reference evidence="8 9" key="1">
    <citation type="journal article" date="2018" name="Nat. Ecol. Evol.">
        <title>Pezizomycetes genomes reveal the molecular basis of ectomycorrhizal truffle lifestyle.</title>
        <authorList>
            <person name="Murat C."/>
            <person name="Payen T."/>
            <person name="Noel B."/>
            <person name="Kuo A."/>
            <person name="Morin E."/>
            <person name="Chen J."/>
            <person name="Kohler A."/>
            <person name="Krizsan K."/>
            <person name="Balestrini R."/>
            <person name="Da Silva C."/>
            <person name="Montanini B."/>
            <person name="Hainaut M."/>
            <person name="Levati E."/>
            <person name="Barry K.W."/>
            <person name="Belfiori B."/>
            <person name="Cichocki N."/>
            <person name="Clum A."/>
            <person name="Dockter R.B."/>
            <person name="Fauchery L."/>
            <person name="Guy J."/>
            <person name="Iotti M."/>
            <person name="Le Tacon F."/>
            <person name="Lindquist E.A."/>
            <person name="Lipzen A."/>
            <person name="Malagnac F."/>
            <person name="Mello A."/>
            <person name="Molinier V."/>
            <person name="Miyauchi S."/>
            <person name="Poulain J."/>
            <person name="Riccioni C."/>
            <person name="Rubini A."/>
            <person name="Sitrit Y."/>
            <person name="Splivallo R."/>
            <person name="Traeger S."/>
            <person name="Wang M."/>
            <person name="Zifcakova L."/>
            <person name="Wipf D."/>
            <person name="Zambonelli A."/>
            <person name="Paolocci F."/>
            <person name="Nowrousian M."/>
            <person name="Ottonello S."/>
            <person name="Baldrian P."/>
            <person name="Spatafora J.W."/>
            <person name="Henrissat B."/>
            <person name="Nagy L.G."/>
            <person name="Aury J.M."/>
            <person name="Wincker P."/>
            <person name="Grigoriev I.V."/>
            <person name="Bonfante P."/>
            <person name="Martin F.M."/>
        </authorList>
    </citation>
    <scope>NUCLEOTIDE SEQUENCE [LARGE SCALE GENOMIC DNA]</scope>
    <source>
        <strain evidence="8 9">ATCC MYA-4762</strain>
    </source>
</reference>
<evidence type="ECO:0000256" key="2">
    <source>
        <dbReference type="ARBA" id="ARBA00022502"/>
    </source>
</evidence>
<keyword evidence="5 7" id="KW-1133">Transmembrane helix</keyword>
<evidence type="ECO:0000256" key="1">
    <source>
        <dbReference type="ARBA" id="ARBA00004127"/>
    </source>
</evidence>
<dbReference type="AlphaFoldDB" id="A0A3N4LGY0"/>
<evidence type="ECO:0000313" key="8">
    <source>
        <dbReference type="EMBL" id="RPB22127.1"/>
    </source>
</evidence>
<feature type="transmembrane region" description="Helical" evidence="7">
    <location>
        <begin position="280"/>
        <end position="301"/>
    </location>
</feature>
<evidence type="ECO:0000256" key="5">
    <source>
        <dbReference type="ARBA" id="ARBA00022989"/>
    </source>
</evidence>
<evidence type="ECO:0000256" key="6">
    <source>
        <dbReference type="ARBA" id="ARBA00023136"/>
    </source>
</evidence>
<feature type="transmembrane region" description="Helical" evidence="7">
    <location>
        <begin position="223"/>
        <end position="242"/>
    </location>
</feature>
<keyword evidence="3 7" id="KW-0812">Transmembrane</keyword>
<keyword evidence="6 7" id="KW-0472">Membrane</keyword>
<evidence type="ECO:0000256" key="4">
    <source>
        <dbReference type="ARBA" id="ARBA00022729"/>
    </source>
</evidence>
<evidence type="ECO:0000256" key="3">
    <source>
        <dbReference type="ARBA" id="ARBA00022692"/>
    </source>
</evidence>
<name>A0A3N4LGY0_9PEZI</name>
<comment type="similarity">
    <text evidence="7">Belongs to the PGAP3 family.</text>
</comment>
<feature type="transmembrane region" description="Helical" evidence="7">
    <location>
        <begin position="139"/>
        <end position="159"/>
    </location>
</feature>
<dbReference type="InterPro" id="IPR007217">
    <property type="entry name" value="Per1-like"/>
</dbReference>
<feature type="transmembrane region" description="Helical" evidence="7">
    <location>
        <begin position="313"/>
        <end position="331"/>
    </location>
</feature>
<dbReference type="PANTHER" id="PTHR13148">
    <property type="entry name" value="PER1-RELATED"/>
    <property type="match status" value="1"/>
</dbReference>
<dbReference type="GO" id="GO:0006506">
    <property type="term" value="P:GPI anchor biosynthetic process"/>
    <property type="evidence" value="ECO:0007669"/>
    <property type="project" value="UniProtKB-KW"/>
</dbReference>
<dbReference type="Proteomes" id="UP000267821">
    <property type="component" value="Unassembled WGS sequence"/>
</dbReference>
<comment type="subcellular location">
    <subcellularLocation>
        <location evidence="1">Endomembrane system</location>
        <topology evidence="1">Multi-pass membrane protein</topology>
    </subcellularLocation>
    <subcellularLocation>
        <location evidence="7">Endoplasmic reticulum membrane</location>
        <topology evidence="7">Multi-pass membrane protein</topology>
    </subcellularLocation>
</comment>
<dbReference type="PANTHER" id="PTHR13148:SF0">
    <property type="entry name" value="POST-GPI ATTACHMENT TO PROTEINS FACTOR 3"/>
    <property type="match status" value="1"/>
</dbReference>
<evidence type="ECO:0000313" key="9">
    <source>
        <dbReference type="Proteomes" id="UP000267821"/>
    </source>
</evidence>
<sequence>MRISISTIPVILLSCLSVLCVPIWASRGDQLAEFKECVRFCIEQNCIYDPTPLPLHLRLLLWTCPTECDYSCQRTVTQLRLESVPQKPIEQFHGKWPFRRVLGIQEPFSVIFSLANLYAHVYGLESLKREVPRSYPLYGYYRLFGYMGLVCWFWSAVFHTRDFRFTERMDYFAAGANVMYGLFLAPVKVWKWYLPSSTSSAPSAFREKATISGATSTPTPLRLHLWALVCFSLYAAHVYYLTCVRWSYTYNMAANVVIGALTNLIWSYFAIRHYSRLKQLWAATPGLIVTWLVLAMSLELLDFPPLWGAIDAHSLWHAATVAPTVMWYGFLIRDAKREVEGDEGVRRVD</sequence>
<comment type="function">
    <text evidence="7">Involved in the lipid remodeling steps of GPI-anchor maturation.</text>
</comment>
<organism evidence="8 9">
    <name type="scientific">Terfezia boudieri ATCC MYA-4762</name>
    <dbReference type="NCBI Taxonomy" id="1051890"/>
    <lineage>
        <taxon>Eukaryota</taxon>
        <taxon>Fungi</taxon>
        <taxon>Dikarya</taxon>
        <taxon>Ascomycota</taxon>
        <taxon>Pezizomycotina</taxon>
        <taxon>Pezizomycetes</taxon>
        <taxon>Pezizales</taxon>
        <taxon>Pezizaceae</taxon>
        <taxon>Terfezia</taxon>
    </lineage>
</organism>
<dbReference type="OrthoDB" id="419770at2759"/>
<dbReference type="GO" id="GO:0005789">
    <property type="term" value="C:endoplasmic reticulum membrane"/>
    <property type="evidence" value="ECO:0007669"/>
    <property type="project" value="UniProtKB-SubCell"/>
</dbReference>
<keyword evidence="7" id="KW-0256">Endoplasmic reticulum</keyword>
<feature type="transmembrane region" description="Helical" evidence="7">
    <location>
        <begin position="171"/>
        <end position="190"/>
    </location>
</feature>
<keyword evidence="4 7" id="KW-0732">Signal</keyword>
<dbReference type="GO" id="GO:0016788">
    <property type="term" value="F:hydrolase activity, acting on ester bonds"/>
    <property type="evidence" value="ECO:0007669"/>
    <property type="project" value="TreeGrafter"/>
</dbReference>
<keyword evidence="2 7" id="KW-0337">GPI-anchor biosynthesis</keyword>
<dbReference type="FunCoup" id="A0A3N4LGY0">
    <property type="interactions" value="179"/>
</dbReference>
<dbReference type="STRING" id="1051890.A0A3N4LGY0"/>
<comment type="caution">
    <text evidence="7">Lacks conserved residue(s) required for the propagation of feature annotation.</text>
</comment>
<gene>
    <name evidence="8" type="ORF">L211DRAFT_840009</name>
</gene>
<dbReference type="Pfam" id="PF04080">
    <property type="entry name" value="Per1"/>
    <property type="match status" value="1"/>
</dbReference>
<evidence type="ECO:0000256" key="7">
    <source>
        <dbReference type="RuleBase" id="RU365066"/>
    </source>
</evidence>
<dbReference type="EMBL" id="ML121554">
    <property type="protein sequence ID" value="RPB22127.1"/>
    <property type="molecule type" value="Genomic_DNA"/>
</dbReference>
<dbReference type="PROSITE" id="PS51257">
    <property type="entry name" value="PROKAR_LIPOPROTEIN"/>
    <property type="match status" value="1"/>
</dbReference>
<accession>A0A3N4LGY0</accession>
<feature type="chain" id="PRO_5017844408" description="Post-GPI attachment to proteins factor 3" evidence="7">
    <location>
        <begin position="26"/>
        <end position="349"/>
    </location>
</feature>
<protein>
    <recommendedName>
        <fullName evidence="7">Post-GPI attachment to proteins factor 3</fullName>
    </recommendedName>
</protein>
<feature type="signal peptide" evidence="7">
    <location>
        <begin position="1"/>
        <end position="25"/>
    </location>
</feature>